<comment type="caution">
    <text evidence="1">The sequence shown here is derived from an EMBL/GenBank/DDBJ whole genome shotgun (WGS) entry which is preliminary data.</text>
</comment>
<evidence type="ECO:0000313" key="1">
    <source>
        <dbReference type="EMBL" id="GAG42914.1"/>
    </source>
</evidence>
<sequence length="64" mass="7203">NTYTIDDVAVIIGSLNALRIFEGANVDTERAEEIFTLFYETVLNIAGMQQAVPPLSFMKDPFEY</sequence>
<feature type="non-terminal residue" evidence="1">
    <location>
        <position position="64"/>
    </location>
</feature>
<dbReference type="EMBL" id="BARS01059121">
    <property type="protein sequence ID" value="GAG42914.1"/>
    <property type="molecule type" value="Genomic_DNA"/>
</dbReference>
<protein>
    <submittedName>
        <fullName evidence="1">Uncharacterized protein</fullName>
    </submittedName>
</protein>
<dbReference type="AlphaFoldDB" id="X0XIE2"/>
<organism evidence="1">
    <name type="scientific">marine sediment metagenome</name>
    <dbReference type="NCBI Taxonomy" id="412755"/>
    <lineage>
        <taxon>unclassified sequences</taxon>
        <taxon>metagenomes</taxon>
        <taxon>ecological metagenomes</taxon>
    </lineage>
</organism>
<proteinExistence type="predicted"/>
<name>X0XIE2_9ZZZZ</name>
<accession>X0XIE2</accession>
<reference evidence="1" key="1">
    <citation type="journal article" date="2014" name="Front. Microbiol.">
        <title>High frequency of phylogenetically diverse reductive dehalogenase-homologous genes in deep subseafloor sedimentary metagenomes.</title>
        <authorList>
            <person name="Kawai M."/>
            <person name="Futagami T."/>
            <person name="Toyoda A."/>
            <person name="Takaki Y."/>
            <person name="Nishi S."/>
            <person name="Hori S."/>
            <person name="Arai W."/>
            <person name="Tsubouchi T."/>
            <person name="Morono Y."/>
            <person name="Uchiyama I."/>
            <person name="Ito T."/>
            <person name="Fujiyama A."/>
            <person name="Inagaki F."/>
            <person name="Takami H."/>
        </authorList>
    </citation>
    <scope>NUCLEOTIDE SEQUENCE</scope>
    <source>
        <strain evidence="1">Expedition CK06-06</strain>
    </source>
</reference>
<gene>
    <name evidence="1" type="ORF">S01H1_85830</name>
</gene>
<feature type="non-terminal residue" evidence="1">
    <location>
        <position position="1"/>
    </location>
</feature>